<reference evidence="2" key="1">
    <citation type="journal article" date="2019" name="Sci. Rep.">
        <title>Draft genome of Tanacetum cinerariifolium, the natural source of mosquito coil.</title>
        <authorList>
            <person name="Yamashiro T."/>
            <person name="Shiraishi A."/>
            <person name="Satake H."/>
            <person name="Nakayama K."/>
        </authorList>
    </citation>
    <scope>NUCLEOTIDE SEQUENCE</scope>
</reference>
<organism evidence="2">
    <name type="scientific">Tanacetum cinerariifolium</name>
    <name type="common">Dalmatian daisy</name>
    <name type="synonym">Chrysanthemum cinerariifolium</name>
    <dbReference type="NCBI Taxonomy" id="118510"/>
    <lineage>
        <taxon>Eukaryota</taxon>
        <taxon>Viridiplantae</taxon>
        <taxon>Streptophyta</taxon>
        <taxon>Embryophyta</taxon>
        <taxon>Tracheophyta</taxon>
        <taxon>Spermatophyta</taxon>
        <taxon>Magnoliopsida</taxon>
        <taxon>eudicotyledons</taxon>
        <taxon>Gunneridae</taxon>
        <taxon>Pentapetalae</taxon>
        <taxon>asterids</taxon>
        <taxon>campanulids</taxon>
        <taxon>Asterales</taxon>
        <taxon>Asteraceae</taxon>
        <taxon>Asteroideae</taxon>
        <taxon>Anthemideae</taxon>
        <taxon>Anthemidinae</taxon>
        <taxon>Tanacetum</taxon>
    </lineage>
</organism>
<evidence type="ECO:0000259" key="1">
    <source>
        <dbReference type="Pfam" id="PF13976"/>
    </source>
</evidence>
<evidence type="ECO:0000313" key="2">
    <source>
        <dbReference type="EMBL" id="GFA80247.1"/>
    </source>
</evidence>
<dbReference type="AlphaFoldDB" id="A0A699K7N9"/>
<feature type="non-terminal residue" evidence="2">
    <location>
        <position position="203"/>
    </location>
</feature>
<protein>
    <submittedName>
        <fullName evidence="2">Ribonuclease H-like domain-containing protein</fullName>
    </submittedName>
</protein>
<feature type="domain" description="GAG-pre-integrase" evidence="1">
    <location>
        <begin position="159"/>
        <end position="199"/>
    </location>
</feature>
<accession>A0A699K7N9</accession>
<dbReference type="EMBL" id="BKCJ010490811">
    <property type="protein sequence ID" value="GFA80247.1"/>
    <property type="molecule type" value="Genomic_DNA"/>
</dbReference>
<dbReference type="Pfam" id="PF13976">
    <property type="entry name" value="gag_pre-integrs"/>
    <property type="match status" value="1"/>
</dbReference>
<name>A0A699K7N9_TANCI</name>
<proteinExistence type="predicted"/>
<dbReference type="InterPro" id="IPR025724">
    <property type="entry name" value="GAG-pre-integrase_dom"/>
</dbReference>
<sequence>MADDEENHALVADEEAPTEFALMAKTSVDSEVFDNSLCSKACNKNTDSLNSKITELTDKLSDTKDMIYHYKLGLSQVEDDLQNKNPSVTETEASPSTISSKPFINFVKAVDPPTVAKSDKKGNSQNHIDDKGYWDSGCSRHMTSNISYLTDYELFDGGRLGHLNCKTMNRLVRHNLVRGLPFKCSENDHTCTACLKGKHHKAS</sequence>
<comment type="caution">
    <text evidence="2">The sequence shown here is derived from an EMBL/GenBank/DDBJ whole genome shotgun (WGS) entry which is preliminary data.</text>
</comment>
<gene>
    <name evidence="2" type="ORF">Tci_652219</name>
</gene>